<dbReference type="GO" id="GO:0000288">
    <property type="term" value="P:nuclear-transcribed mRNA catabolic process, deadenylation-dependent decay"/>
    <property type="evidence" value="ECO:0007669"/>
    <property type="project" value="TreeGrafter"/>
</dbReference>
<proteinExistence type="predicted"/>
<evidence type="ECO:0000313" key="3">
    <source>
        <dbReference type="Proteomes" id="UP001165289"/>
    </source>
</evidence>
<dbReference type="PANTHER" id="PTHR13162">
    <property type="entry name" value="CCR4-NOT TRANSCRIPTION COMPLEX"/>
    <property type="match status" value="1"/>
</dbReference>
<dbReference type="Proteomes" id="UP001165289">
    <property type="component" value="Unassembled WGS sequence"/>
</dbReference>
<keyword evidence="3" id="KW-1185">Reference proteome</keyword>
<name>A0AAV7KDB4_9METZ</name>
<evidence type="ECO:0000259" key="1">
    <source>
        <dbReference type="Pfam" id="PF16418"/>
    </source>
</evidence>
<dbReference type="AlphaFoldDB" id="A0AAV7KDB4"/>
<dbReference type="PANTHER" id="PTHR13162:SF8">
    <property type="entry name" value="CCR4-NOT TRANSCRIPTION COMPLEX SUBUNIT 1"/>
    <property type="match status" value="1"/>
</dbReference>
<feature type="domain" description="CCR4-NOT transcription complex subunit 1 HEAT repeat" evidence="1">
    <location>
        <begin position="514"/>
        <end position="644"/>
    </location>
</feature>
<dbReference type="InterPro" id="IPR040398">
    <property type="entry name" value="Not1"/>
</dbReference>
<sequence length="726" mass="81756">MSSTNPLQFSFQRVRHTLVTVSKIPHSSQLLGQPLNNANIAIQNLQNEISHLISCHGYELECYLLKSLFCHSLETARDDRNVQKLANEDSQVYLLKIHLMSVYERHNFVSLISHSFQQACCQVFNPNSTLATLVVDKNALSNLNKVLKQSLLYSCILSLSLLSCDVISSQAEEVLHSCLPLITGDQSRQDWVHEVTPDVLQLILSYMLQTADLDSCMTSKEITEFIIFLQKELHSNQPYSLVLSPLIYQHSLDISIATLLEPAMSRISGVSELCDMILELGYSCTYSREDVVMLLQQLSILQLSAGCIAKVLGCMATHHRDLTEHVSLYPGIGLDTDRPHKDTGEDPQSWVLETFISVLKDLVPSLNWREVVLALDYPGFYLPDPDSLSVIMRAYRLATQDPFPIDALYRPWENREGQLSWLRQALSGYADFSFADYQFRRVTIEQTKYPPEDETKNILTWTSLDLIETLLSLAEGGLYDQVLPLFSSPMKHCSEILLLGLVQAKSQWNVIQLEILSVLLPTFLSTLPGPGSHAILSSVWHDPSPRAQGIMMHSLSDWYTRSVDPFDQSRLTRVLEIAQDMKSLVNLLNTGYPFHFAIELACLACRRDYLKLDIWLMEKTKIHRDMFVAACVQFIRSRVPTPLIADKIPHLSQDIVLTILSSINSHQTTLSSDVSEALQQLVSVFGPLPPRPRPHSISLPKQTDTGFPTGQLDLSGNIHNITLTTG</sequence>
<gene>
    <name evidence="2" type="ORF">LOD99_14925</name>
</gene>
<dbReference type="GO" id="GO:0000932">
    <property type="term" value="C:P-body"/>
    <property type="evidence" value="ECO:0007669"/>
    <property type="project" value="TreeGrafter"/>
</dbReference>
<accession>A0AAV7KDB4</accession>
<dbReference type="GO" id="GO:0030015">
    <property type="term" value="C:CCR4-NOT core complex"/>
    <property type="evidence" value="ECO:0007669"/>
    <property type="project" value="InterPro"/>
</dbReference>
<dbReference type="InterPro" id="IPR032194">
    <property type="entry name" value="CNOT1_HEAT"/>
</dbReference>
<dbReference type="EMBL" id="JAKMXF010000066">
    <property type="protein sequence ID" value="KAI6659252.1"/>
    <property type="molecule type" value="Genomic_DNA"/>
</dbReference>
<organism evidence="2 3">
    <name type="scientific">Oopsacas minuta</name>
    <dbReference type="NCBI Taxonomy" id="111878"/>
    <lineage>
        <taxon>Eukaryota</taxon>
        <taxon>Metazoa</taxon>
        <taxon>Porifera</taxon>
        <taxon>Hexactinellida</taxon>
        <taxon>Hexasterophora</taxon>
        <taxon>Lyssacinosida</taxon>
        <taxon>Leucopsacidae</taxon>
        <taxon>Oopsacas</taxon>
    </lineage>
</organism>
<comment type="caution">
    <text evidence="2">The sequence shown here is derived from an EMBL/GenBank/DDBJ whole genome shotgun (WGS) entry which is preliminary data.</text>
</comment>
<reference evidence="2 3" key="1">
    <citation type="journal article" date="2023" name="BMC Biol.">
        <title>The compact genome of the sponge Oopsacas minuta (Hexactinellida) is lacking key metazoan core genes.</title>
        <authorList>
            <person name="Santini S."/>
            <person name="Schenkelaars Q."/>
            <person name="Jourda C."/>
            <person name="Duchesne M."/>
            <person name="Belahbib H."/>
            <person name="Rocher C."/>
            <person name="Selva M."/>
            <person name="Riesgo A."/>
            <person name="Vervoort M."/>
            <person name="Leys S.P."/>
            <person name="Kodjabachian L."/>
            <person name="Le Bivic A."/>
            <person name="Borchiellini C."/>
            <person name="Claverie J.M."/>
            <person name="Renard E."/>
        </authorList>
    </citation>
    <scope>NUCLEOTIDE SEQUENCE [LARGE SCALE GENOMIC DNA]</scope>
    <source>
        <strain evidence="2">SPO-2</strain>
    </source>
</reference>
<dbReference type="GO" id="GO:0060090">
    <property type="term" value="F:molecular adaptor activity"/>
    <property type="evidence" value="ECO:0007669"/>
    <property type="project" value="TreeGrafter"/>
</dbReference>
<protein>
    <recommendedName>
        <fullName evidence="1">CCR4-NOT transcription complex subunit 1 HEAT repeat domain-containing protein</fullName>
    </recommendedName>
</protein>
<dbReference type="Pfam" id="PF16418">
    <property type="entry name" value="CNOT1_HEAT"/>
    <property type="match status" value="1"/>
</dbReference>
<evidence type="ECO:0000313" key="2">
    <source>
        <dbReference type="EMBL" id="KAI6659252.1"/>
    </source>
</evidence>
<dbReference type="GO" id="GO:0017148">
    <property type="term" value="P:negative regulation of translation"/>
    <property type="evidence" value="ECO:0007669"/>
    <property type="project" value="InterPro"/>
</dbReference>